<dbReference type="Proteomes" id="UP000594262">
    <property type="component" value="Unplaced"/>
</dbReference>
<dbReference type="PROSITE" id="PS50835">
    <property type="entry name" value="IG_LIKE"/>
    <property type="match status" value="1"/>
</dbReference>
<feature type="transmembrane region" description="Helical" evidence="7">
    <location>
        <begin position="1254"/>
        <end position="1277"/>
    </location>
</feature>
<reference evidence="12" key="1">
    <citation type="submission" date="2021-01" db="UniProtKB">
        <authorList>
            <consortium name="EnsemblMetazoa"/>
        </authorList>
    </citation>
    <scope>IDENTIFICATION</scope>
</reference>
<evidence type="ECO:0000313" key="12">
    <source>
        <dbReference type="EnsemblMetazoa" id="CLYHEMP024596.1"/>
    </source>
</evidence>
<dbReference type="PANTHER" id="PTHR47767">
    <property type="entry name" value="ADHESION G PROTEIN-COUPLED RECEPTOR G7"/>
    <property type="match status" value="1"/>
</dbReference>
<dbReference type="Gene3D" id="2.60.40.10">
    <property type="entry name" value="Immunoglobulins"/>
    <property type="match status" value="1"/>
</dbReference>
<feature type="region of interest" description="Disordered" evidence="6">
    <location>
        <begin position="1549"/>
        <end position="1571"/>
    </location>
</feature>
<dbReference type="Pfam" id="PF00002">
    <property type="entry name" value="7tm_2"/>
    <property type="match status" value="1"/>
</dbReference>
<evidence type="ECO:0000259" key="11">
    <source>
        <dbReference type="PROSITE" id="PS50835"/>
    </source>
</evidence>
<dbReference type="InterPro" id="IPR046338">
    <property type="entry name" value="GAIN_dom_sf"/>
</dbReference>
<evidence type="ECO:0000256" key="7">
    <source>
        <dbReference type="SAM" id="Phobius"/>
    </source>
</evidence>
<dbReference type="PANTHER" id="PTHR47767:SF1">
    <property type="entry name" value="ADHESION G PROTEIN-COUPLED RECEPTOR G7"/>
    <property type="match status" value="1"/>
</dbReference>
<keyword evidence="2 7" id="KW-0812">Transmembrane</keyword>
<evidence type="ECO:0000313" key="13">
    <source>
        <dbReference type="Proteomes" id="UP000594262"/>
    </source>
</evidence>
<dbReference type="InterPro" id="IPR057244">
    <property type="entry name" value="GAIN_B"/>
</dbReference>
<organism evidence="12 13">
    <name type="scientific">Clytia hemisphaerica</name>
    <dbReference type="NCBI Taxonomy" id="252671"/>
    <lineage>
        <taxon>Eukaryota</taxon>
        <taxon>Metazoa</taxon>
        <taxon>Cnidaria</taxon>
        <taxon>Hydrozoa</taxon>
        <taxon>Hydroidolina</taxon>
        <taxon>Leptothecata</taxon>
        <taxon>Obeliida</taxon>
        <taxon>Clytiidae</taxon>
        <taxon>Clytia</taxon>
    </lineage>
</organism>
<evidence type="ECO:0000256" key="5">
    <source>
        <dbReference type="ARBA" id="ARBA00023157"/>
    </source>
</evidence>
<evidence type="ECO:0000259" key="10">
    <source>
        <dbReference type="PROSITE" id="PS50261"/>
    </source>
</evidence>
<dbReference type="GO" id="GO:0007166">
    <property type="term" value="P:cell surface receptor signaling pathway"/>
    <property type="evidence" value="ECO:0007669"/>
    <property type="project" value="InterPro"/>
</dbReference>
<dbReference type="InterPro" id="IPR007110">
    <property type="entry name" value="Ig-like_dom"/>
</dbReference>
<evidence type="ECO:0000256" key="6">
    <source>
        <dbReference type="SAM" id="MobiDB-lite"/>
    </source>
</evidence>
<comment type="subcellular location">
    <subcellularLocation>
        <location evidence="1">Membrane</location>
        <topology evidence="1">Multi-pass membrane protein</topology>
    </subcellularLocation>
</comment>
<dbReference type="InterPro" id="IPR000203">
    <property type="entry name" value="GPS"/>
</dbReference>
<dbReference type="InterPro" id="IPR013783">
    <property type="entry name" value="Ig-like_fold"/>
</dbReference>
<dbReference type="PRINTS" id="PR00249">
    <property type="entry name" value="GPCRSECRETIN"/>
</dbReference>
<evidence type="ECO:0000256" key="8">
    <source>
        <dbReference type="SAM" id="SignalP"/>
    </source>
</evidence>
<evidence type="ECO:0000256" key="2">
    <source>
        <dbReference type="ARBA" id="ARBA00022692"/>
    </source>
</evidence>
<dbReference type="CDD" id="cd15040">
    <property type="entry name" value="7tmB2_Adhesion"/>
    <property type="match status" value="1"/>
</dbReference>
<evidence type="ECO:0000256" key="4">
    <source>
        <dbReference type="ARBA" id="ARBA00023136"/>
    </source>
</evidence>
<feature type="transmembrane region" description="Helical" evidence="7">
    <location>
        <begin position="1477"/>
        <end position="1499"/>
    </location>
</feature>
<dbReference type="SMART" id="SM00303">
    <property type="entry name" value="GPS"/>
    <property type="match status" value="1"/>
</dbReference>
<dbReference type="SUPFAM" id="SSF81321">
    <property type="entry name" value="Family A G protein-coupled receptor-like"/>
    <property type="match status" value="1"/>
</dbReference>
<feature type="transmembrane region" description="Helical" evidence="7">
    <location>
        <begin position="1400"/>
        <end position="1429"/>
    </location>
</feature>
<keyword evidence="13" id="KW-1185">Reference proteome</keyword>
<dbReference type="GO" id="GO:0016020">
    <property type="term" value="C:membrane"/>
    <property type="evidence" value="ECO:0007669"/>
    <property type="project" value="UniProtKB-SubCell"/>
</dbReference>
<feature type="transmembrane region" description="Helical" evidence="7">
    <location>
        <begin position="1319"/>
        <end position="1342"/>
    </location>
</feature>
<keyword evidence="3 7" id="KW-1133">Transmembrane helix</keyword>
<protein>
    <submittedName>
        <fullName evidence="12">Uncharacterized protein</fullName>
    </submittedName>
</protein>
<dbReference type="Pfam" id="PF01825">
    <property type="entry name" value="GPS"/>
    <property type="match status" value="1"/>
</dbReference>
<keyword evidence="8" id="KW-0732">Signal</keyword>
<dbReference type="InterPro" id="IPR000832">
    <property type="entry name" value="GPCR_2_secretin-like"/>
</dbReference>
<dbReference type="InterPro" id="IPR017981">
    <property type="entry name" value="GPCR_2-like_7TM"/>
</dbReference>
<proteinExistence type="predicted"/>
<dbReference type="EnsemblMetazoa" id="CLYHEMT024596.1">
    <property type="protein sequence ID" value="CLYHEMP024596.1"/>
    <property type="gene ID" value="CLYHEMG024596"/>
</dbReference>
<dbReference type="Gene3D" id="1.20.1070.10">
    <property type="entry name" value="Rhodopsin 7-helix transmembrane proteins"/>
    <property type="match status" value="1"/>
</dbReference>
<feature type="signal peptide" evidence="8">
    <location>
        <begin position="1"/>
        <end position="23"/>
    </location>
</feature>
<dbReference type="InterPro" id="IPR053066">
    <property type="entry name" value="ADGR_G7"/>
</dbReference>
<feature type="domain" description="Ig-like" evidence="11">
    <location>
        <begin position="684"/>
        <end position="786"/>
    </location>
</feature>
<dbReference type="Gene3D" id="2.60.220.50">
    <property type="match status" value="1"/>
</dbReference>
<feature type="transmembrane region" description="Helical" evidence="7">
    <location>
        <begin position="1289"/>
        <end position="1307"/>
    </location>
</feature>
<feature type="transmembrane region" description="Helical" evidence="7">
    <location>
        <begin position="1450"/>
        <end position="1471"/>
    </location>
</feature>
<feature type="transmembrane region" description="Helical" evidence="7">
    <location>
        <begin position="1362"/>
        <end position="1380"/>
    </location>
</feature>
<feature type="domain" description="G-protein coupled receptors family 2 profile 2" evidence="10">
    <location>
        <begin position="1252"/>
        <end position="1501"/>
    </location>
</feature>
<keyword evidence="4 7" id="KW-0472">Membrane</keyword>
<evidence type="ECO:0000256" key="3">
    <source>
        <dbReference type="ARBA" id="ARBA00022989"/>
    </source>
</evidence>
<sequence>MNPFITLCCSLVLVLYIPIVIDAQEDFNILNPPTCEHLGDFCEGRGKLTPFVIDVEAKTGTVVGTVQASLNNQNAQYSIIDVRLLDEKDTYSKPRWYNTAIHVSRDDCSENTLESYTSYRKMFCIDHIRGTIFTTKYFNLPNKQKLNFYMHFRAQQILKTEYPEVAPIPIKVTSVCDLMYSLRSELQKCNNDTVMITNDKDANNPKDSLVYRFETFKTDHYLTQLNIDFNQLPRKSPPEIEDGHPLKLWVKINGQEPEEIDMLYREKKTEAAYLSYPVKVDSQTTIEVKLHTVYIESGDFKSSRSLREKVVTLVLLESRDYCTGNTYCVLLAQKYMNDARQLQARCVNIDELSFGPKYGFCPGYPRPSILKTEYLLERSGGAYSQVEVIPGQAAMYATLSYPMKYELLSVTAANNKTFDTVDGRDIKSPEGCTQSSLPKTAPLSFFCINENTGRIYTTSAIADQLNSDVEFRFEVRISNTTIYPIRDQTVDLVLTSIDPCKTTRPDYEELNKCVNYSSKPLTNSTGNSYHFEMPTNYQRIVALKVPLSNLRMQSNVANKLNVSTFIQGYNSDGNVTFKYNSPYQIYYTEDVSLVINAPVSFVGGEVKSLKITLIEGGSETEIENIKPTNSDDVSLLYINNFACTADCKARFESWKSKVAELPANCQFDRMFYNRNFDVCTAERPTFPDELHFNTDELIVDAQVLIKNCSYISPYTYSTSFWIKDNKKIDTTIVMSRKRRSMDPDALPNLPRYNVDDLVIRKLSLADQGTYKCGVRDGDEKQREYLSNSIFLGLKDIAKTDVKITLVDTENQVQPNTLADKLKDIINGDRESPNLNLQVEFRDVTRGGFATFEFRIIYAGTRAVRERFCTEINSSNLRNGLSTEYNVLSFDITHQSCCIAVTEGDVNFRGVYSFPFTLTGHSVSFKCQYGRMDGTEELVYRACRSNTVGTSAWEKFDISACRPKTVTSEKLIELQTVENTEDALIVSRNLSAIVNEGNLTSRFDVEIVTDILKVVVAQNASSTEVAENVIATVDGVLDTEEEILIESNEQMSTSSNILSQLDTLALNQPATENATVIQRRNIGFGILRPDSTTPILIKSLTDSNSNSTQFSITQTNETPDETVDASIILPAEVVGKATNRPIYSYLFKKPSFFLSKNGNLSIQSMVLSASVDDVTIRNLTDPVKLGFQTKKPNVTGLVNTCKFYDMEKQDWSTEGCRTIRKFGSDEVKCECDHLTNFAILLDVSQTGANPLALQIITWIGCGISLAGLFLTIVTYMAFAKLRRKLPPKILINLSVSLSAVLIIFLVGAEKTEPRIGCQVVAGLLHYFILTTFCWMAIEALNLYRNFVKVFSGGASNFRFMVKCSIFSWGLPAVVVIITAVSKPDHLGPADETHAQFCVVRGIPFFAAVLLPVVLVLLGNMIVLVLVLRAIKDGSQLVKDSKAAKNKKMTQARIAFACSVLLGLTWVFAILAIGELRDFFQWLFCIFNSLQGFFIFIFYTLRSTEVRREWKRFFGFGSMERTSTGSSSKYNSKYISIYRLTHVSSLVSRKKSQSSSINNNDDDKQSIKNKNAK</sequence>
<dbReference type="PROSITE" id="PS50261">
    <property type="entry name" value="G_PROTEIN_RECEP_F2_4"/>
    <property type="match status" value="1"/>
</dbReference>
<name>A0A7M5XNR7_9CNID</name>
<dbReference type="OrthoDB" id="10037534at2759"/>
<dbReference type="GO" id="GO:0004930">
    <property type="term" value="F:G protein-coupled receptor activity"/>
    <property type="evidence" value="ECO:0007669"/>
    <property type="project" value="InterPro"/>
</dbReference>
<evidence type="ECO:0000256" key="1">
    <source>
        <dbReference type="ARBA" id="ARBA00004141"/>
    </source>
</evidence>
<dbReference type="PROSITE" id="PS50221">
    <property type="entry name" value="GAIN_B"/>
    <property type="match status" value="1"/>
</dbReference>
<feature type="domain" description="GAIN-B" evidence="9">
    <location>
        <begin position="1097"/>
        <end position="1246"/>
    </location>
</feature>
<feature type="chain" id="PRO_5029832137" evidence="8">
    <location>
        <begin position="24"/>
        <end position="1571"/>
    </location>
</feature>
<accession>A0A7M5XNR7</accession>
<evidence type="ECO:0000259" key="9">
    <source>
        <dbReference type="PROSITE" id="PS50221"/>
    </source>
</evidence>
<keyword evidence="5" id="KW-1015">Disulfide bond</keyword>